<comment type="caution">
    <text evidence="2">The sequence shown here is derived from an EMBL/GenBank/DDBJ whole genome shotgun (WGS) entry which is preliminary data.</text>
</comment>
<evidence type="ECO:0000256" key="1">
    <source>
        <dbReference type="SAM" id="SignalP"/>
    </source>
</evidence>
<feature type="signal peptide" evidence="1">
    <location>
        <begin position="1"/>
        <end position="23"/>
    </location>
</feature>
<dbReference type="AlphaFoldDB" id="A0A538SS56"/>
<name>A0A538SS56_UNCEI</name>
<dbReference type="SUPFAM" id="SSF56925">
    <property type="entry name" value="OMPA-like"/>
    <property type="match status" value="1"/>
</dbReference>
<dbReference type="Proteomes" id="UP000317716">
    <property type="component" value="Unassembled WGS sequence"/>
</dbReference>
<sequence>MKRHLGFVFALLLLAVAPACAVAATWSLGPNIGFSMLSGQNSTQTVIAWPGDVSGYMPGLRIGYFKKGAPSEFFFDTGLSYLGSNGNSFRVLQGTANMQFNLARRSTNGAYMAAGIGFWSIAEGSGNTTTSTTVPSMGGGLGLRRVLRSGHGAVRGEMRLDHYFQDQNAGLEAFNAMSFKFGFDLWMR</sequence>
<feature type="chain" id="PRO_5021955761" description="Outer membrane protein beta-barrel domain-containing protein" evidence="1">
    <location>
        <begin position="24"/>
        <end position="188"/>
    </location>
</feature>
<evidence type="ECO:0008006" key="4">
    <source>
        <dbReference type="Google" id="ProtNLM"/>
    </source>
</evidence>
<gene>
    <name evidence="2" type="ORF">E6K72_07930</name>
</gene>
<accession>A0A538SS56</accession>
<protein>
    <recommendedName>
        <fullName evidence="4">Outer membrane protein beta-barrel domain-containing protein</fullName>
    </recommendedName>
</protein>
<organism evidence="2 3">
    <name type="scientific">Eiseniibacteriota bacterium</name>
    <dbReference type="NCBI Taxonomy" id="2212470"/>
    <lineage>
        <taxon>Bacteria</taxon>
        <taxon>Candidatus Eiseniibacteriota</taxon>
    </lineage>
</organism>
<dbReference type="InterPro" id="IPR011250">
    <property type="entry name" value="OMP/PagP_B-barrel"/>
</dbReference>
<keyword evidence="1" id="KW-0732">Signal</keyword>
<evidence type="ECO:0000313" key="2">
    <source>
        <dbReference type="EMBL" id="TMQ54218.1"/>
    </source>
</evidence>
<proteinExistence type="predicted"/>
<evidence type="ECO:0000313" key="3">
    <source>
        <dbReference type="Proteomes" id="UP000317716"/>
    </source>
</evidence>
<dbReference type="EMBL" id="VBOS01000277">
    <property type="protein sequence ID" value="TMQ54218.1"/>
    <property type="molecule type" value="Genomic_DNA"/>
</dbReference>
<reference evidence="2 3" key="1">
    <citation type="journal article" date="2019" name="Nat. Microbiol.">
        <title>Mediterranean grassland soil C-N compound turnover is dependent on rainfall and depth, and is mediated by genomically divergent microorganisms.</title>
        <authorList>
            <person name="Diamond S."/>
            <person name="Andeer P.F."/>
            <person name="Li Z."/>
            <person name="Crits-Christoph A."/>
            <person name="Burstein D."/>
            <person name="Anantharaman K."/>
            <person name="Lane K.R."/>
            <person name="Thomas B.C."/>
            <person name="Pan C."/>
            <person name="Northen T.R."/>
            <person name="Banfield J.F."/>
        </authorList>
    </citation>
    <scope>NUCLEOTIDE SEQUENCE [LARGE SCALE GENOMIC DNA]</scope>
    <source>
        <strain evidence="2">WS_2</strain>
    </source>
</reference>